<sequence>MEVKIEVNTSDDTIVSMPEKSQDKRRNFQLPGTGWYKDGKKILTHTVAPVLRGLNNILGLHVKRLNSTTWEPITILSRSIVALNLHSYASGRNPWGNLKPEYLQKVAFKKKKKMI</sequence>
<reference evidence="2" key="1">
    <citation type="journal article" date="2022" name="Mol. Ecol. Resour.">
        <title>The genomes of chicory, endive, great burdock and yacon provide insights into Asteraceae palaeo-polyploidization history and plant inulin production.</title>
        <authorList>
            <person name="Fan W."/>
            <person name="Wang S."/>
            <person name="Wang H."/>
            <person name="Wang A."/>
            <person name="Jiang F."/>
            <person name="Liu H."/>
            <person name="Zhao H."/>
            <person name="Xu D."/>
            <person name="Zhang Y."/>
        </authorList>
    </citation>
    <scope>NUCLEOTIDE SEQUENCE [LARGE SCALE GENOMIC DNA]</scope>
    <source>
        <strain evidence="2">cv. Punajuju</strain>
    </source>
</reference>
<proteinExistence type="predicted"/>
<dbReference type="Proteomes" id="UP001055811">
    <property type="component" value="Linkage Group LG05"/>
</dbReference>
<name>A0ACB9CUA9_CICIN</name>
<organism evidence="1 2">
    <name type="scientific">Cichorium intybus</name>
    <name type="common">Chicory</name>
    <dbReference type="NCBI Taxonomy" id="13427"/>
    <lineage>
        <taxon>Eukaryota</taxon>
        <taxon>Viridiplantae</taxon>
        <taxon>Streptophyta</taxon>
        <taxon>Embryophyta</taxon>
        <taxon>Tracheophyta</taxon>
        <taxon>Spermatophyta</taxon>
        <taxon>Magnoliopsida</taxon>
        <taxon>eudicotyledons</taxon>
        <taxon>Gunneridae</taxon>
        <taxon>Pentapetalae</taxon>
        <taxon>asterids</taxon>
        <taxon>campanulids</taxon>
        <taxon>Asterales</taxon>
        <taxon>Asteraceae</taxon>
        <taxon>Cichorioideae</taxon>
        <taxon>Cichorieae</taxon>
        <taxon>Cichoriinae</taxon>
        <taxon>Cichorium</taxon>
    </lineage>
</organism>
<accession>A0ACB9CUA9</accession>
<reference evidence="1 2" key="2">
    <citation type="journal article" date="2022" name="Mol. Ecol. Resour.">
        <title>The genomes of chicory, endive, great burdock and yacon provide insights into Asteraceae paleo-polyploidization history and plant inulin production.</title>
        <authorList>
            <person name="Fan W."/>
            <person name="Wang S."/>
            <person name="Wang H."/>
            <person name="Wang A."/>
            <person name="Jiang F."/>
            <person name="Liu H."/>
            <person name="Zhao H."/>
            <person name="Xu D."/>
            <person name="Zhang Y."/>
        </authorList>
    </citation>
    <scope>NUCLEOTIDE SEQUENCE [LARGE SCALE GENOMIC DNA]</scope>
    <source>
        <strain evidence="2">cv. Punajuju</strain>
        <tissue evidence="1">Leaves</tissue>
    </source>
</reference>
<evidence type="ECO:0000313" key="2">
    <source>
        <dbReference type="Proteomes" id="UP001055811"/>
    </source>
</evidence>
<dbReference type="EMBL" id="CM042013">
    <property type="protein sequence ID" value="KAI3737887.1"/>
    <property type="molecule type" value="Genomic_DNA"/>
</dbReference>
<gene>
    <name evidence="1" type="ORF">L2E82_27902</name>
</gene>
<comment type="caution">
    <text evidence="1">The sequence shown here is derived from an EMBL/GenBank/DDBJ whole genome shotgun (WGS) entry which is preliminary data.</text>
</comment>
<protein>
    <submittedName>
        <fullName evidence="1">Uncharacterized protein</fullName>
    </submittedName>
</protein>
<evidence type="ECO:0000313" key="1">
    <source>
        <dbReference type="EMBL" id="KAI3737887.1"/>
    </source>
</evidence>
<keyword evidence="2" id="KW-1185">Reference proteome</keyword>